<dbReference type="Gene3D" id="3.40.190.10">
    <property type="entry name" value="Periplasmic binding protein-like II"/>
    <property type="match status" value="1"/>
</dbReference>
<gene>
    <name evidence="2" type="ORF">H9810_03445</name>
</gene>
<protein>
    <submittedName>
        <fullName evidence="2">Extracellular solute-binding protein</fullName>
    </submittedName>
</protein>
<dbReference type="Proteomes" id="UP000824031">
    <property type="component" value="Unassembled WGS sequence"/>
</dbReference>
<dbReference type="InterPro" id="IPR006059">
    <property type="entry name" value="SBP"/>
</dbReference>
<dbReference type="PROSITE" id="PS51257">
    <property type="entry name" value="PROKAR_LIPOPROTEIN"/>
    <property type="match status" value="1"/>
</dbReference>
<feature type="signal peptide" evidence="1">
    <location>
        <begin position="1"/>
        <end position="19"/>
    </location>
</feature>
<dbReference type="EMBL" id="DXBO01000044">
    <property type="protein sequence ID" value="HIZ47757.1"/>
    <property type="molecule type" value="Genomic_DNA"/>
</dbReference>
<keyword evidence="1" id="KW-0732">Signal</keyword>
<name>A0A9D2F229_9FIRM</name>
<dbReference type="AlphaFoldDB" id="A0A9D2F229"/>
<reference evidence="2" key="1">
    <citation type="journal article" date="2021" name="PeerJ">
        <title>Extensive microbial diversity within the chicken gut microbiome revealed by metagenomics and culture.</title>
        <authorList>
            <person name="Gilroy R."/>
            <person name="Ravi A."/>
            <person name="Getino M."/>
            <person name="Pursley I."/>
            <person name="Horton D.L."/>
            <person name="Alikhan N.F."/>
            <person name="Baker D."/>
            <person name="Gharbi K."/>
            <person name="Hall N."/>
            <person name="Watson M."/>
            <person name="Adriaenssens E.M."/>
            <person name="Foster-Nyarko E."/>
            <person name="Jarju S."/>
            <person name="Secka A."/>
            <person name="Antonio M."/>
            <person name="Oren A."/>
            <person name="Chaudhuri R.R."/>
            <person name="La Ragione R."/>
            <person name="Hildebrand F."/>
            <person name="Pallen M.J."/>
        </authorList>
    </citation>
    <scope>NUCLEOTIDE SEQUENCE</scope>
    <source>
        <strain evidence="2">3436</strain>
    </source>
</reference>
<feature type="chain" id="PRO_5038911547" evidence="1">
    <location>
        <begin position="20"/>
        <end position="143"/>
    </location>
</feature>
<dbReference type="SUPFAM" id="SSF53850">
    <property type="entry name" value="Periplasmic binding protein-like II"/>
    <property type="match status" value="1"/>
</dbReference>
<evidence type="ECO:0000313" key="3">
    <source>
        <dbReference type="Proteomes" id="UP000824031"/>
    </source>
</evidence>
<sequence>MKKMTAFCLALGMMASLLAGCSQGAASSSASTSAATESTATAEESTGAITSTELNIVYSGTPEVHEKEYLMNDYFKGFEEEYGVTVNVDFVPQADAITKVQTEQETGNIVSDILYVDTANMAPYINGGWMEDICLFSKDTFQG</sequence>
<proteinExistence type="predicted"/>
<reference evidence="2" key="2">
    <citation type="submission" date="2021-04" db="EMBL/GenBank/DDBJ databases">
        <authorList>
            <person name="Gilroy R."/>
        </authorList>
    </citation>
    <scope>NUCLEOTIDE SEQUENCE</scope>
    <source>
        <strain evidence="2">3436</strain>
    </source>
</reference>
<evidence type="ECO:0000313" key="2">
    <source>
        <dbReference type="EMBL" id="HIZ47757.1"/>
    </source>
</evidence>
<accession>A0A9D2F229</accession>
<organism evidence="2 3">
    <name type="scientific">Candidatus Gemmiger excrementavium</name>
    <dbReference type="NCBI Taxonomy" id="2838608"/>
    <lineage>
        <taxon>Bacteria</taxon>
        <taxon>Bacillati</taxon>
        <taxon>Bacillota</taxon>
        <taxon>Clostridia</taxon>
        <taxon>Eubacteriales</taxon>
        <taxon>Gemmiger</taxon>
    </lineage>
</organism>
<comment type="caution">
    <text evidence="2">The sequence shown here is derived from an EMBL/GenBank/DDBJ whole genome shotgun (WGS) entry which is preliminary data.</text>
</comment>
<evidence type="ECO:0000256" key="1">
    <source>
        <dbReference type="SAM" id="SignalP"/>
    </source>
</evidence>
<dbReference type="Pfam" id="PF01547">
    <property type="entry name" value="SBP_bac_1"/>
    <property type="match status" value="1"/>
</dbReference>